<name>A0A939GJD5_9BACT</name>
<dbReference type="Gene3D" id="3.90.176.10">
    <property type="entry name" value="Toxin ADP-ribosyltransferase, Chain A, domain 1"/>
    <property type="match status" value="1"/>
</dbReference>
<comment type="caution">
    <text evidence="1">The sequence shown here is derived from an EMBL/GenBank/DDBJ whole genome shotgun (WGS) entry which is preliminary data.</text>
</comment>
<dbReference type="SUPFAM" id="SSF56399">
    <property type="entry name" value="ADP-ribosylation"/>
    <property type="match status" value="1"/>
</dbReference>
<dbReference type="PROSITE" id="PS51996">
    <property type="entry name" value="TR_MART"/>
    <property type="match status" value="1"/>
</dbReference>
<gene>
    <name evidence="1" type="ORF">J2I47_14980</name>
</gene>
<organism evidence="1 2">
    <name type="scientific">Fibrella rubiginis</name>
    <dbReference type="NCBI Taxonomy" id="2817060"/>
    <lineage>
        <taxon>Bacteria</taxon>
        <taxon>Pseudomonadati</taxon>
        <taxon>Bacteroidota</taxon>
        <taxon>Cytophagia</taxon>
        <taxon>Cytophagales</taxon>
        <taxon>Spirosomataceae</taxon>
        <taxon>Fibrella</taxon>
    </lineage>
</organism>
<evidence type="ECO:0000313" key="2">
    <source>
        <dbReference type="Proteomes" id="UP000664034"/>
    </source>
</evidence>
<accession>A0A939GJD5</accession>
<dbReference type="Proteomes" id="UP000664034">
    <property type="component" value="Unassembled WGS sequence"/>
</dbReference>
<evidence type="ECO:0000313" key="1">
    <source>
        <dbReference type="EMBL" id="MBO0937860.1"/>
    </source>
</evidence>
<evidence type="ECO:0008006" key="3">
    <source>
        <dbReference type="Google" id="ProtNLM"/>
    </source>
</evidence>
<reference evidence="1" key="1">
    <citation type="submission" date="2021-03" db="EMBL/GenBank/DDBJ databases">
        <title>Fibrella sp. HMF5335 genome sequencing and assembly.</title>
        <authorList>
            <person name="Kang H."/>
            <person name="Kim H."/>
            <person name="Bae S."/>
            <person name="Joh K."/>
        </authorList>
    </citation>
    <scope>NUCLEOTIDE SEQUENCE</scope>
    <source>
        <strain evidence="1">HMF5335</strain>
    </source>
</reference>
<keyword evidence="2" id="KW-1185">Reference proteome</keyword>
<dbReference type="AlphaFoldDB" id="A0A939GJD5"/>
<proteinExistence type="predicted"/>
<sequence length="145" mass="16130">MQIITDYTREAYRPINRNLLQGIATEQAKTLFNAVAALPMMPGTSYRTFTVDNIEQYVEQIKRSPVLTFAAFSSASRLQPVALKFGGNVRLTIEGKTGRDIAVYSDAPREAETLFLPALNLRIRRLKTVKVAGQIVAVEIEANEV</sequence>
<protein>
    <recommendedName>
        <fullName evidence="3">NAD(+)--protein-arginine ADP-ribosyltransferase</fullName>
    </recommendedName>
</protein>
<dbReference type="EMBL" id="JAFMYV010000007">
    <property type="protein sequence ID" value="MBO0937860.1"/>
    <property type="molecule type" value="Genomic_DNA"/>
</dbReference>
<dbReference type="RefSeq" id="WP_207365401.1">
    <property type="nucleotide sequence ID" value="NZ_JAFMYV010000007.1"/>
</dbReference>